<evidence type="ECO:0000313" key="11">
    <source>
        <dbReference type="EMBL" id="THV34903.1"/>
    </source>
</evidence>
<evidence type="ECO:0000259" key="10">
    <source>
        <dbReference type="Pfam" id="PF00155"/>
    </source>
</evidence>
<evidence type="ECO:0000256" key="5">
    <source>
        <dbReference type="ARBA" id="ARBA00022573"/>
    </source>
</evidence>
<accession>A0A4S8PTY5</accession>
<dbReference type="NCBIfam" id="TIGR01140">
    <property type="entry name" value="L_thr_O3P_dcar"/>
    <property type="match status" value="1"/>
</dbReference>
<dbReference type="Gene3D" id="3.90.1150.10">
    <property type="entry name" value="Aspartate Aminotransferase, domain 1"/>
    <property type="match status" value="1"/>
</dbReference>
<dbReference type="EC" id="4.1.1.81" evidence="4"/>
<dbReference type="Proteomes" id="UP000307378">
    <property type="component" value="Unassembled WGS sequence"/>
</dbReference>
<dbReference type="GO" id="GO:0009236">
    <property type="term" value="P:cobalamin biosynthetic process"/>
    <property type="evidence" value="ECO:0007669"/>
    <property type="project" value="UniProtKB-UniPathway"/>
</dbReference>
<proteinExistence type="predicted"/>
<dbReference type="PANTHER" id="PTHR42885:SF1">
    <property type="entry name" value="THREONINE-PHOSPHATE DECARBOXYLASE"/>
    <property type="match status" value="1"/>
</dbReference>
<dbReference type="AlphaFoldDB" id="A0A4S8PTY5"/>
<comment type="cofactor">
    <cofactor evidence="1">
        <name>pyridoxal 5'-phosphate</name>
        <dbReference type="ChEBI" id="CHEBI:597326"/>
    </cofactor>
</comment>
<keyword evidence="6" id="KW-0663">Pyridoxal phosphate</keyword>
<dbReference type="InterPro" id="IPR015424">
    <property type="entry name" value="PyrdxlP-dep_Trfase"/>
</dbReference>
<comment type="function">
    <text evidence="2">Decarboxylates L-threonine-O-3-phosphate to yield (R)-1-amino-2-propanol O-2-phosphate, the precursor for the linkage between the nucleotide loop and the corrin ring in cobalamin.</text>
</comment>
<dbReference type="CDD" id="cd00609">
    <property type="entry name" value="AAT_like"/>
    <property type="match status" value="1"/>
</dbReference>
<dbReference type="InterPro" id="IPR015422">
    <property type="entry name" value="PyrdxlP-dep_Trfase_small"/>
</dbReference>
<dbReference type="Pfam" id="PF00155">
    <property type="entry name" value="Aminotran_1_2"/>
    <property type="match status" value="1"/>
</dbReference>
<keyword evidence="7 11" id="KW-0456">Lyase</keyword>
<dbReference type="RefSeq" id="WP_136541710.1">
    <property type="nucleotide sequence ID" value="NZ_STGU01000007.1"/>
</dbReference>
<comment type="caution">
    <text evidence="11">The sequence shown here is derived from an EMBL/GenBank/DDBJ whole genome shotgun (WGS) entry which is preliminary data.</text>
</comment>
<keyword evidence="5" id="KW-0169">Cobalamin biosynthesis</keyword>
<dbReference type="GO" id="GO:0048472">
    <property type="term" value="F:threonine-phosphate decarboxylase activity"/>
    <property type="evidence" value="ECO:0007669"/>
    <property type="project" value="UniProtKB-EC"/>
</dbReference>
<evidence type="ECO:0000256" key="2">
    <source>
        <dbReference type="ARBA" id="ARBA00003444"/>
    </source>
</evidence>
<protein>
    <recommendedName>
        <fullName evidence="4">threonine-phosphate decarboxylase</fullName>
        <ecNumber evidence="4">4.1.1.81</ecNumber>
    </recommendedName>
    <alternativeName>
        <fullName evidence="8">L-threonine-O-3-phosphate decarboxylase</fullName>
    </alternativeName>
</protein>
<dbReference type="InterPro" id="IPR004839">
    <property type="entry name" value="Aminotransferase_I/II_large"/>
</dbReference>
<dbReference type="GO" id="GO:0030170">
    <property type="term" value="F:pyridoxal phosphate binding"/>
    <property type="evidence" value="ECO:0007669"/>
    <property type="project" value="InterPro"/>
</dbReference>
<gene>
    <name evidence="11" type="ORF">FAA86_14615</name>
</gene>
<dbReference type="SUPFAM" id="SSF53383">
    <property type="entry name" value="PLP-dependent transferases"/>
    <property type="match status" value="1"/>
</dbReference>
<sequence length="332" mass="36393">MSAPIQHGGGLAAAAAFHGGRIEDWLDLSTGINPCPPDLPAIPMRAWHRLPDLERELAAREAARLYYRSGEHLPLPVPGTQSVIQLLPRLVPAGARVAVVSPTYGEYVRAFTVAGLAVDMVDDLEHVTAEHCLVVVVNPNNPDGRLHGRERLRRLAETLARRNGVLVVDEAFGDMQPDQSLAGDVSPNLIVFRSFGKFFGLAGVRLGFVIADEPIAARFSDWLGPWAVSGPALILAEQLMTSDTDIIADRIRQRARALRDVLATAGLTIRGGTDLFQLVEDAQAGDVHQHLCKHHILTRKFDYRPDWLRFGLAPDEASDKRLLDALASFRRP</sequence>
<comment type="catalytic activity">
    <reaction evidence="9">
        <text>O-phospho-L-threonine + H(+) = (R)-1-aminopropan-2-yl phosphate + CO2</text>
        <dbReference type="Rhea" id="RHEA:11492"/>
        <dbReference type="ChEBI" id="CHEBI:15378"/>
        <dbReference type="ChEBI" id="CHEBI:16526"/>
        <dbReference type="ChEBI" id="CHEBI:58563"/>
        <dbReference type="ChEBI" id="CHEBI:58675"/>
        <dbReference type="EC" id="4.1.1.81"/>
    </reaction>
</comment>
<evidence type="ECO:0000256" key="9">
    <source>
        <dbReference type="ARBA" id="ARBA00048531"/>
    </source>
</evidence>
<evidence type="ECO:0000256" key="1">
    <source>
        <dbReference type="ARBA" id="ARBA00001933"/>
    </source>
</evidence>
<organism evidence="11 12">
    <name type="scientific">Rhizobium rosettiformans W3</name>
    <dbReference type="NCBI Taxonomy" id="538378"/>
    <lineage>
        <taxon>Bacteria</taxon>
        <taxon>Pseudomonadati</taxon>
        <taxon>Pseudomonadota</taxon>
        <taxon>Alphaproteobacteria</taxon>
        <taxon>Hyphomicrobiales</taxon>
        <taxon>Rhizobiaceae</taxon>
        <taxon>Rhizobium/Agrobacterium group</taxon>
        <taxon>Rhizobium</taxon>
    </lineage>
</organism>
<feature type="domain" description="Aminotransferase class I/classII large" evidence="10">
    <location>
        <begin position="45"/>
        <end position="326"/>
    </location>
</feature>
<evidence type="ECO:0000313" key="12">
    <source>
        <dbReference type="Proteomes" id="UP000307378"/>
    </source>
</evidence>
<comment type="pathway">
    <text evidence="3">Cofactor biosynthesis; adenosylcobalamin biosynthesis.</text>
</comment>
<dbReference type="UniPathway" id="UPA00148"/>
<evidence type="ECO:0000256" key="3">
    <source>
        <dbReference type="ARBA" id="ARBA00004953"/>
    </source>
</evidence>
<dbReference type="EMBL" id="STGU01000007">
    <property type="protein sequence ID" value="THV34903.1"/>
    <property type="molecule type" value="Genomic_DNA"/>
</dbReference>
<dbReference type="InterPro" id="IPR005860">
    <property type="entry name" value="CobD"/>
</dbReference>
<evidence type="ECO:0000256" key="7">
    <source>
        <dbReference type="ARBA" id="ARBA00023239"/>
    </source>
</evidence>
<dbReference type="InterPro" id="IPR015421">
    <property type="entry name" value="PyrdxlP-dep_Trfase_major"/>
</dbReference>
<dbReference type="Gene3D" id="3.40.640.10">
    <property type="entry name" value="Type I PLP-dependent aspartate aminotransferase-like (Major domain)"/>
    <property type="match status" value="1"/>
</dbReference>
<evidence type="ECO:0000256" key="8">
    <source>
        <dbReference type="ARBA" id="ARBA00029996"/>
    </source>
</evidence>
<evidence type="ECO:0000256" key="6">
    <source>
        <dbReference type="ARBA" id="ARBA00022898"/>
    </source>
</evidence>
<dbReference type="PANTHER" id="PTHR42885">
    <property type="entry name" value="HISTIDINOL-PHOSPHATE AMINOTRANSFERASE-RELATED"/>
    <property type="match status" value="1"/>
</dbReference>
<evidence type="ECO:0000256" key="4">
    <source>
        <dbReference type="ARBA" id="ARBA00012285"/>
    </source>
</evidence>
<reference evidence="11 12" key="1">
    <citation type="submission" date="2019-04" db="EMBL/GenBank/DDBJ databases">
        <title>genome sequence of strain W3.</title>
        <authorList>
            <person name="Gao J."/>
            <person name="Sun J."/>
        </authorList>
    </citation>
    <scope>NUCLEOTIDE SEQUENCE [LARGE SCALE GENOMIC DNA]</scope>
    <source>
        <strain evidence="11 12">W3</strain>
    </source>
</reference>
<name>A0A4S8PTY5_9HYPH</name>